<reference evidence="1" key="1">
    <citation type="submission" date="2023-07" db="EMBL/GenBank/DDBJ databases">
        <title>Black Yeasts Isolated from many extreme environments.</title>
        <authorList>
            <person name="Coleine C."/>
            <person name="Stajich J.E."/>
            <person name="Selbmann L."/>
        </authorList>
    </citation>
    <scope>NUCLEOTIDE SEQUENCE</scope>
    <source>
        <strain evidence="1">CCFEE 5485</strain>
    </source>
</reference>
<organism evidence="1 2">
    <name type="scientific">Recurvomyces mirabilis</name>
    <dbReference type="NCBI Taxonomy" id="574656"/>
    <lineage>
        <taxon>Eukaryota</taxon>
        <taxon>Fungi</taxon>
        <taxon>Dikarya</taxon>
        <taxon>Ascomycota</taxon>
        <taxon>Pezizomycotina</taxon>
        <taxon>Dothideomycetes</taxon>
        <taxon>Dothideomycetidae</taxon>
        <taxon>Mycosphaerellales</taxon>
        <taxon>Teratosphaeriaceae</taxon>
        <taxon>Recurvomyces</taxon>
    </lineage>
</organism>
<evidence type="ECO:0000313" key="2">
    <source>
        <dbReference type="Proteomes" id="UP001274830"/>
    </source>
</evidence>
<sequence>MELPRTLEVLATMGPEELNIVLQALHQRLSSGLQQSPSIDFKLKRKVNHADGLVERLQSFTGPDKETRNILATNFDRWMQNTRDFWNTLDEHTNTGLSAEAQVVQLYIRARGDDA</sequence>
<dbReference type="AlphaFoldDB" id="A0AAE0WF43"/>
<comment type="caution">
    <text evidence="1">The sequence shown here is derived from an EMBL/GenBank/DDBJ whole genome shotgun (WGS) entry which is preliminary data.</text>
</comment>
<gene>
    <name evidence="1" type="ORF">LTR78_010318</name>
</gene>
<protein>
    <submittedName>
        <fullName evidence="1">Uncharacterized protein</fullName>
    </submittedName>
</protein>
<accession>A0AAE0WF43</accession>
<dbReference type="Proteomes" id="UP001274830">
    <property type="component" value="Unassembled WGS sequence"/>
</dbReference>
<proteinExistence type="predicted"/>
<evidence type="ECO:0000313" key="1">
    <source>
        <dbReference type="EMBL" id="KAK3669801.1"/>
    </source>
</evidence>
<name>A0AAE0WF43_9PEZI</name>
<dbReference type="EMBL" id="JAUTXT010000071">
    <property type="protein sequence ID" value="KAK3669801.1"/>
    <property type="molecule type" value="Genomic_DNA"/>
</dbReference>
<keyword evidence="2" id="KW-1185">Reference proteome</keyword>